<evidence type="ECO:0000313" key="8">
    <source>
        <dbReference type="EMBL" id="CAQ78077.1"/>
    </source>
</evidence>
<evidence type="ECO:0000313" key="9">
    <source>
        <dbReference type="Proteomes" id="UP000001730"/>
    </source>
</evidence>
<keyword evidence="3" id="KW-0808">Transferase</keyword>
<evidence type="ECO:0000256" key="6">
    <source>
        <dbReference type="PROSITE-ProRule" id="PRU01362"/>
    </source>
</evidence>
<evidence type="ECO:0000259" key="7">
    <source>
        <dbReference type="PROSITE" id="PS52018"/>
    </source>
</evidence>
<evidence type="ECO:0000256" key="5">
    <source>
        <dbReference type="ARBA" id="ARBA00023125"/>
    </source>
</evidence>
<evidence type="ECO:0000256" key="4">
    <source>
        <dbReference type="ARBA" id="ARBA00022695"/>
    </source>
</evidence>
<name>B6ELL5_ALISL</name>
<proteinExistence type="inferred from homology"/>
<accession>B6ELL5</accession>
<organism evidence="8 9">
    <name type="scientific">Aliivibrio salmonicida (strain LFI1238)</name>
    <name type="common">Vibrio salmonicida (strain LFI1238)</name>
    <dbReference type="NCBI Taxonomy" id="316275"/>
    <lineage>
        <taxon>Bacteria</taxon>
        <taxon>Pseudomonadati</taxon>
        <taxon>Pseudomonadota</taxon>
        <taxon>Gammaproteobacteria</taxon>
        <taxon>Vibrionales</taxon>
        <taxon>Vibrionaceae</taxon>
        <taxon>Aliivibrio</taxon>
    </lineage>
</organism>
<comment type="caution">
    <text evidence="6">Lacks conserved residue(s) required for the propagation of feature annotation.</text>
</comment>
<dbReference type="EMBL" id="FM178379">
    <property type="protein sequence ID" value="CAQ78077.1"/>
    <property type="molecule type" value="Genomic_DNA"/>
</dbReference>
<dbReference type="HOGENOM" id="CLU_2731028_0_0_6"/>
<dbReference type="eggNOG" id="ENOG502ZBDG">
    <property type="taxonomic scope" value="Bacteria"/>
</dbReference>
<dbReference type="InterPro" id="IPR029494">
    <property type="entry name" value="DarT"/>
</dbReference>
<dbReference type="Proteomes" id="UP000001730">
    <property type="component" value="Chromosome 1"/>
</dbReference>
<keyword evidence="4" id="KW-0548">Nucleotidyltransferase</keyword>
<evidence type="ECO:0000256" key="2">
    <source>
        <dbReference type="ARBA" id="ARBA00022676"/>
    </source>
</evidence>
<dbReference type="GO" id="GO:0003677">
    <property type="term" value="F:DNA binding"/>
    <property type="evidence" value="ECO:0007669"/>
    <property type="project" value="UniProtKB-UniRule"/>
</dbReference>
<reference evidence="8 9" key="1">
    <citation type="journal article" date="2008" name="BMC Genomics">
        <title>The genome sequence of the fish pathogen Aliivibrio salmonicida strain LFI1238 shows extensive evidence of gene decay.</title>
        <authorList>
            <person name="Hjerde E."/>
            <person name="Lorentzen M.S."/>
            <person name="Holden M.T."/>
            <person name="Seeger K."/>
            <person name="Paulsen S."/>
            <person name="Bason N."/>
            <person name="Churcher C."/>
            <person name="Harris D."/>
            <person name="Norbertczak H."/>
            <person name="Quail M.A."/>
            <person name="Sanders S."/>
            <person name="Thurston S."/>
            <person name="Parkhill J."/>
            <person name="Willassen N.P."/>
            <person name="Thomson N.R."/>
        </authorList>
    </citation>
    <scope>NUCLEOTIDE SEQUENCE [LARGE SCALE GENOMIC DNA]</scope>
    <source>
        <strain evidence="8 9">LFI1238</strain>
    </source>
</reference>
<dbReference type="Pfam" id="PF14487">
    <property type="entry name" value="DarT"/>
    <property type="match status" value="1"/>
</dbReference>
<keyword evidence="2" id="KW-0328">Glycosyltransferase</keyword>
<evidence type="ECO:0000256" key="1">
    <source>
        <dbReference type="ARBA" id="ARBA00022649"/>
    </source>
</evidence>
<comment type="similarity">
    <text evidence="6">Belongs to the DarT ADP-ribosyltransferase family.</text>
</comment>
<keyword evidence="1 6" id="KW-1277">Toxin-antitoxin system</keyword>
<evidence type="ECO:0000256" key="3">
    <source>
        <dbReference type="ARBA" id="ARBA00022679"/>
    </source>
</evidence>
<feature type="domain" description="DarT" evidence="7">
    <location>
        <begin position="1"/>
        <end position="65"/>
    </location>
</feature>
<keyword evidence="5 6" id="KW-0238">DNA-binding</keyword>
<gene>
    <name evidence="8" type="ordered locus">VSAL_I0392</name>
</gene>
<dbReference type="GO" id="GO:0016757">
    <property type="term" value="F:glycosyltransferase activity"/>
    <property type="evidence" value="ECO:0007669"/>
    <property type="project" value="UniProtKB-KW"/>
</dbReference>
<dbReference type="GO" id="GO:0016779">
    <property type="term" value="F:nucleotidyltransferase activity"/>
    <property type="evidence" value="ECO:0007669"/>
    <property type="project" value="UniProtKB-KW"/>
</dbReference>
<protein>
    <recommendedName>
        <fullName evidence="7">DarT domain-containing protein</fullName>
    </recommendedName>
</protein>
<keyword evidence="9" id="KW-1185">Reference proteome</keyword>
<sequence>MNQRDYGDDEGRSVCMAECLSPNPVPATNITQIYVATQENKESVESILRDYQLSPHVNLNAAMFPKRGSRD</sequence>
<dbReference type="KEGG" id="vsa:VSAL_I0392"/>
<dbReference type="AlphaFoldDB" id="B6ELL5"/>
<dbReference type="PROSITE" id="PS52018">
    <property type="entry name" value="DART"/>
    <property type="match status" value="1"/>
</dbReference>